<evidence type="ECO:0000256" key="1">
    <source>
        <dbReference type="ARBA" id="ARBA00023015"/>
    </source>
</evidence>
<evidence type="ECO:0000256" key="3">
    <source>
        <dbReference type="ARBA" id="ARBA00023163"/>
    </source>
</evidence>
<proteinExistence type="predicted"/>
<dbReference type="GO" id="GO:0003677">
    <property type="term" value="F:DNA binding"/>
    <property type="evidence" value="ECO:0007669"/>
    <property type="project" value="UniProtKB-KW"/>
</dbReference>
<dbReference type="SUPFAM" id="SSF55781">
    <property type="entry name" value="GAF domain-like"/>
    <property type="match status" value="1"/>
</dbReference>
<feature type="domain" description="IclR-ED" evidence="6">
    <location>
        <begin position="68"/>
        <end position="226"/>
    </location>
</feature>
<dbReference type="Gene3D" id="1.10.10.10">
    <property type="entry name" value="Winged helix-like DNA-binding domain superfamily/Winged helix DNA-binding domain"/>
    <property type="match status" value="1"/>
</dbReference>
<feature type="region of interest" description="Disordered" evidence="4">
    <location>
        <begin position="226"/>
        <end position="248"/>
    </location>
</feature>
<evidence type="ECO:0000313" key="8">
    <source>
        <dbReference type="Proteomes" id="UP000184226"/>
    </source>
</evidence>
<evidence type="ECO:0000256" key="2">
    <source>
        <dbReference type="ARBA" id="ARBA00023125"/>
    </source>
</evidence>
<dbReference type="Gene3D" id="3.30.450.40">
    <property type="match status" value="2"/>
</dbReference>
<feature type="domain" description="HTH iclR-type" evidence="5">
    <location>
        <begin position="6"/>
        <end position="67"/>
    </location>
</feature>
<dbReference type="OrthoDB" id="5422805at2"/>
<dbReference type="GO" id="GO:0003700">
    <property type="term" value="F:DNA-binding transcription factor activity"/>
    <property type="evidence" value="ECO:0007669"/>
    <property type="project" value="TreeGrafter"/>
</dbReference>
<accession>A0A1M5YZ27</accession>
<dbReference type="InterPro" id="IPR029016">
    <property type="entry name" value="GAF-like_dom_sf"/>
</dbReference>
<dbReference type="Pfam" id="PF09339">
    <property type="entry name" value="HTH_IclR"/>
    <property type="match status" value="1"/>
</dbReference>
<dbReference type="GO" id="GO:0045892">
    <property type="term" value="P:negative regulation of DNA-templated transcription"/>
    <property type="evidence" value="ECO:0007669"/>
    <property type="project" value="TreeGrafter"/>
</dbReference>
<dbReference type="PROSITE" id="PS51078">
    <property type="entry name" value="ICLR_ED"/>
    <property type="match status" value="1"/>
</dbReference>
<evidence type="ECO:0000259" key="6">
    <source>
        <dbReference type="PROSITE" id="PS51078"/>
    </source>
</evidence>
<dbReference type="FunFam" id="1.10.10.10:FF:000056">
    <property type="entry name" value="IclR family transcriptional regulator"/>
    <property type="match status" value="1"/>
</dbReference>
<protein>
    <submittedName>
        <fullName evidence="7">Transcriptional regulator, IclR family</fullName>
    </submittedName>
</protein>
<evidence type="ECO:0000256" key="4">
    <source>
        <dbReference type="SAM" id="MobiDB-lite"/>
    </source>
</evidence>
<keyword evidence="2" id="KW-0238">DNA-binding</keyword>
<name>A0A1M5YZ27_9BURK</name>
<evidence type="ECO:0000259" key="5">
    <source>
        <dbReference type="PROSITE" id="PS51077"/>
    </source>
</evidence>
<dbReference type="Proteomes" id="UP000184226">
    <property type="component" value="Unassembled WGS sequence"/>
</dbReference>
<dbReference type="InterPro" id="IPR014757">
    <property type="entry name" value="Tscrpt_reg_IclR_C"/>
</dbReference>
<dbReference type="PROSITE" id="PS51077">
    <property type="entry name" value="HTH_ICLR"/>
    <property type="match status" value="1"/>
</dbReference>
<reference evidence="7 8" key="1">
    <citation type="submission" date="2016-11" db="EMBL/GenBank/DDBJ databases">
        <authorList>
            <person name="Jaros S."/>
            <person name="Januszkiewicz K."/>
            <person name="Wedrychowicz H."/>
        </authorList>
    </citation>
    <scope>NUCLEOTIDE SEQUENCE [LARGE SCALE GENOMIC DNA]</scope>
    <source>
        <strain evidence="7 8">CGMCC 1.10190</strain>
    </source>
</reference>
<dbReference type="PANTHER" id="PTHR30136">
    <property type="entry name" value="HELIX-TURN-HELIX TRANSCRIPTIONAL REGULATOR, ICLR FAMILY"/>
    <property type="match status" value="1"/>
</dbReference>
<keyword evidence="3" id="KW-0804">Transcription</keyword>
<gene>
    <name evidence="7" type="ORF">SAMN04488135_11192</name>
</gene>
<organism evidence="7 8">
    <name type="scientific">Pollutimonas bauzanensis</name>
    <dbReference type="NCBI Taxonomy" id="658167"/>
    <lineage>
        <taxon>Bacteria</taxon>
        <taxon>Pseudomonadati</taxon>
        <taxon>Pseudomonadota</taxon>
        <taxon>Betaproteobacteria</taxon>
        <taxon>Burkholderiales</taxon>
        <taxon>Alcaligenaceae</taxon>
        <taxon>Pollutimonas</taxon>
    </lineage>
</organism>
<dbReference type="InterPro" id="IPR036388">
    <property type="entry name" value="WH-like_DNA-bd_sf"/>
</dbReference>
<evidence type="ECO:0000313" key="7">
    <source>
        <dbReference type="EMBL" id="SHI17205.1"/>
    </source>
</evidence>
<keyword evidence="8" id="KW-1185">Reference proteome</keyword>
<dbReference type="PANTHER" id="PTHR30136:SF39">
    <property type="entry name" value="TRANSCRIPTIONAL REGULATORY PROTEIN"/>
    <property type="match status" value="1"/>
</dbReference>
<sequence length="248" mass="27450">MSTEGVAAVERALSILDVFDDQHSAMSLHELAQRTGLYKSTLLRLCASLELKGYIRRSDDGMFRLGPTLWRLGSLYSRSFNLADYVYPVLNRLREETGECASFYVRDKDSRICLFRRHSLHTIRHHLDEGARLPIDRGSGGRVLLAFSGAEGEPYDQIRREGYYISLGEVDANLSSVAAPILDHDGQPIGALAISGIRSRFTVENVQKVLPLLLEEAAKLTRQVSFPSADATAGRQPRSSGKAAARSK</sequence>
<dbReference type="InterPro" id="IPR036390">
    <property type="entry name" value="WH_DNA-bd_sf"/>
</dbReference>
<keyword evidence="1" id="KW-0805">Transcription regulation</keyword>
<dbReference type="RefSeq" id="WP_073105886.1">
    <property type="nucleotide sequence ID" value="NZ_FQXE01000011.1"/>
</dbReference>
<dbReference type="EMBL" id="FQXE01000011">
    <property type="protein sequence ID" value="SHI17205.1"/>
    <property type="molecule type" value="Genomic_DNA"/>
</dbReference>
<dbReference type="InterPro" id="IPR050707">
    <property type="entry name" value="HTH_MetabolicPath_Reg"/>
</dbReference>
<dbReference type="AlphaFoldDB" id="A0A1M5YZ27"/>
<dbReference type="SMART" id="SM00346">
    <property type="entry name" value="HTH_ICLR"/>
    <property type="match status" value="1"/>
</dbReference>
<dbReference type="SUPFAM" id="SSF46785">
    <property type="entry name" value="Winged helix' DNA-binding domain"/>
    <property type="match status" value="1"/>
</dbReference>
<dbReference type="STRING" id="658167.SAMN04488135_11192"/>
<dbReference type="InterPro" id="IPR005471">
    <property type="entry name" value="Tscrpt_reg_IclR_N"/>
</dbReference>
<dbReference type="Pfam" id="PF01614">
    <property type="entry name" value="IclR_C"/>
    <property type="match status" value="2"/>
</dbReference>